<organism evidence="2 3">
    <name type="scientific">Periconia digitata</name>
    <dbReference type="NCBI Taxonomy" id="1303443"/>
    <lineage>
        <taxon>Eukaryota</taxon>
        <taxon>Fungi</taxon>
        <taxon>Dikarya</taxon>
        <taxon>Ascomycota</taxon>
        <taxon>Pezizomycotina</taxon>
        <taxon>Dothideomycetes</taxon>
        <taxon>Pleosporomycetidae</taxon>
        <taxon>Pleosporales</taxon>
        <taxon>Massarineae</taxon>
        <taxon>Periconiaceae</taxon>
        <taxon>Periconia</taxon>
    </lineage>
</organism>
<evidence type="ECO:0000313" key="2">
    <source>
        <dbReference type="EMBL" id="CAI6244801.1"/>
    </source>
</evidence>
<proteinExistence type="predicted"/>
<name>A0A9W4U2M5_9PLEO</name>
<dbReference type="AlphaFoldDB" id="A0A9W4U2M5"/>
<feature type="region of interest" description="Disordered" evidence="1">
    <location>
        <begin position="104"/>
        <end position="124"/>
    </location>
</feature>
<feature type="compositionally biased region" description="Polar residues" evidence="1">
    <location>
        <begin position="41"/>
        <end position="57"/>
    </location>
</feature>
<dbReference type="Proteomes" id="UP001152607">
    <property type="component" value="Unassembled WGS sequence"/>
</dbReference>
<feature type="compositionally biased region" description="Low complexity" evidence="1">
    <location>
        <begin position="16"/>
        <end position="25"/>
    </location>
</feature>
<feature type="compositionally biased region" description="Pro residues" evidence="1">
    <location>
        <begin position="218"/>
        <end position="227"/>
    </location>
</feature>
<comment type="caution">
    <text evidence="2">The sequence shown here is derived from an EMBL/GenBank/DDBJ whole genome shotgun (WGS) entry which is preliminary data.</text>
</comment>
<feature type="compositionally biased region" description="Basic and acidic residues" evidence="1">
    <location>
        <begin position="106"/>
        <end position="124"/>
    </location>
</feature>
<dbReference type="EMBL" id="CAOQHR010000001">
    <property type="protein sequence ID" value="CAI6244801.1"/>
    <property type="molecule type" value="Genomic_DNA"/>
</dbReference>
<keyword evidence="3" id="KW-1185">Reference proteome</keyword>
<evidence type="ECO:0000256" key="1">
    <source>
        <dbReference type="SAM" id="MobiDB-lite"/>
    </source>
</evidence>
<gene>
    <name evidence="2" type="ORF">PDIGIT_LOCUS730</name>
</gene>
<feature type="region of interest" description="Disordered" evidence="1">
    <location>
        <begin position="1"/>
        <end position="59"/>
    </location>
</feature>
<accession>A0A9W4U2M5</accession>
<reference evidence="2" key="1">
    <citation type="submission" date="2023-01" db="EMBL/GenBank/DDBJ databases">
        <authorList>
            <person name="Van Ghelder C."/>
            <person name="Rancurel C."/>
        </authorList>
    </citation>
    <scope>NUCLEOTIDE SEQUENCE</scope>
    <source>
        <strain evidence="2">CNCM I-4278</strain>
    </source>
</reference>
<protein>
    <submittedName>
        <fullName evidence="2">Uncharacterized protein</fullName>
    </submittedName>
</protein>
<feature type="region of interest" description="Disordered" evidence="1">
    <location>
        <begin position="202"/>
        <end position="254"/>
    </location>
</feature>
<sequence length="254" mass="28021">MSTGNVKGKGKRQEGAPSSSSSRNLMPPPPLPRPRNPSAPQSTNPSVIQHDSPSPELQQELWRITDKIISAEAYIDPFYSSFVNEHLNSLPTNTLSFLLAGPTPEHQAEKQELSTGHSNDRESPISEELVDNILNDPALAREGSQQEPAADRGSELPRVTLIPQAINQQLRLLPLDSYRPHLKEESLRQILPPDGLVRYRSQSPETKTEGIVSGNTAPLPPLPPPPFLSSNDPDVPIPMPGINQFTKPWRISRR</sequence>
<feature type="compositionally biased region" description="Pro residues" evidence="1">
    <location>
        <begin position="26"/>
        <end position="37"/>
    </location>
</feature>
<evidence type="ECO:0000313" key="3">
    <source>
        <dbReference type="Proteomes" id="UP001152607"/>
    </source>
</evidence>